<evidence type="ECO:0000313" key="3">
    <source>
        <dbReference type="Proteomes" id="UP000007800"/>
    </source>
</evidence>
<dbReference type="EMBL" id="GG686536">
    <property type="protein sequence ID" value="EEQ98560.1"/>
    <property type="molecule type" value="Genomic_DNA"/>
</dbReference>
<dbReference type="RefSeq" id="XP_002765843.1">
    <property type="nucleotide sequence ID" value="XM_002765797.1"/>
</dbReference>
<sequence length="314" mass="35678">MATPEYVNLVPPANEFIDSTIHADLIVFAKDKRLDRIKQALSNFRRRRTLAHNAVQETRRMLRVESMNETEKAEQANILEKQTSVWADNNKVLEKIEEALEYANVFDDLLAPCSTDDEGWVTTTSSLDDAQHISPRGGHETLTTVTNPDIDRLPGTDIRLLGKGVTTQTVNKVELPKLKYSFSLQHHLKVCENMLIEAEVGQEIGGNFQPVTRLRYNVVTKILGTLVDHKDIFQLASDAAEQSDHDWSRVKTILLNTHAKRETLIEEYRANVLRVKYSTVDKFCADARRLFAMVTRLFGAGNTYERRGLIETLV</sequence>
<dbReference type="InParanoid" id="C5LXI2"/>
<dbReference type="AlphaFoldDB" id="C5LXI2"/>
<reference evidence="2 3" key="1">
    <citation type="submission" date="2008-07" db="EMBL/GenBank/DDBJ databases">
        <authorList>
            <person name="El-Sayed N."/>
            <person name="Caler E."/>
            <person name="Inman J."/>
            <person name="Amedeo P."/>
            <person name="Hass B."/>
            <person name="Wortman J."/>
        </authorList>
    </citation>
    <scope>NUCLEOTIDE SEQUENCE [LARGE SCALE GENOMIC DNA]</scope>
    <source>
        <strain evidence="3">ATCC 50983 / TXsc</strain>
    </source>
</reference>
<evidence type="ECO:0000256" key="1">
    <source>
        <dbReference type="SAM" id="MobiDB-lite"/>
    </source>
</evidence>
<dbReference type="GeneID" id="9062170"/>
<gene>
    <name evidence="2" type="ORF">Pmar_PMAR000354</name>
</gene>
<protein>
    <submittedName>
        <fullName evidence="2">Uncharacterized protein</fullName>
    </submittedName>
</protein>
<evidence type="ECO:0000313" key="2">
    <source>
        <dbReference type="EMBL" id="EEQ98560.1"/>
    </source>
</evidence>
<accession>C5LXI2</accession>
<name>C5LXI2_PERM5</name>
<dbReference type="OrthoDB" id="10440569at2759"/>
<proteinExistence type="predicted"/>
<feature type="non-terminal residue" evidence="2">
    <location>
        <position position="314"/>
    </location>
</feature>
<feature type="region of interest" description="Disordered" evidence="1">
    <location>
        <begin position="128"/>
        <end position="148"/>
    </location>
</feature>
<keyword evidence="3" id="KW-1185">Reference proteome</keyword>
<dbReference type="Proteomes" id="UP000007800">
    <property type="component" value="Unassembled WGS sequence"/>
</dbReference>
<organism evidence="3">
    <name type="scientific">Perkinsus marinus (strain ATCC 50983 / TXsc)</name>
    <dbReference type="NCBI Taxonomy" id="423536"/>
    <lineage>
        <taxon>Eukaryota</taxon>
        <taxon>Sar</taxon>
        <taxon>Alveolata</taxon>
        <taxon>Perkinsozoa</taxon>
        <taxon>Perkinsea</taxon>
        <taxon>Perkinsida</taxon>
        <taxon>Perkinsidae</taxon>
        <taxon>Perkinsus</taxon>
    </lineage>
</organism>